<evidence type="ECO:0000313" key="3">
    <source>
        <dbReference type="Proteomes" id="UP000479000"/>
    </source>
</evidence>
<evidence type="ECO:0000313" key="2">
    <source>
        <dbReference type="EMBL" id="CAA9998881.1"/>
    </source>
</evidence>
<organism evidence="2 3">
    <name type="scientific">Nesidiocoris tenuis</name>
    <dbReference type="NCBI Taxonomy" id="355587"/>
    <lineage>
        <taxon>Eukaryota</taxon>
        <taxon>Metazoa</taxon>
        <taxon>Ecdysozoa</taxon>
        <taxon>Arthropoda</taxon>
        <taxon>Hexapoda</taxon>
        <taxon>Insecta</taxon>
        <taxon>Pterygota</taxon>
        <taxon>Neoptera</taxon>
        <taxon>Paraneoptera</taxon>
        <taxon>Hemiptera</taxon>
        <taxon>Heteroptera</taxon>
        <taxon>Panheteroptera</taxon>
        <taxon>Cimicomorpha</taxon>
        <taxon>Miridae</taxon>
        <taxon>Dicyphina</taxon>
        <taxon>Nesidiocoris</taxon>
    </lineage>
</organism>
<proteinExistence type="predicted"/>
<protein>
    <submittedName>
        <fullName evidence="2">Uncharacterized protein</fullName>
    </submittedName>
</protein>
<dbReference type="AlphaFoldDB" id="A0A6H5G7S9"/>
<gene>
    <name evidence="2" type="ORF">NTEN_LOCUS5164</name>
</gene>
<feature type="region of interest" description="Disordered" evidence="1">
    <location>
        <begin position="1"/>
        <end position="33"/>
    </location>
</feature>
<feature type="compositionally biased region" description="Basic and acidic residues" evidence="1">
    <location>
        <begin position="1"/>
        <end position="14"/>
    </location>
</feature>
<accession>A0A6H5G7S9</accession>
<sequence>MQQARDGTEAEGNRVNEGSASKQSGVFMFPHRDGSGAHDPGMGLIAITRARSAVVTSPCHRHHVTSPRFVATSCLNYSARPPSQFAPGKMANIRNICRLRRVSHIFFSPPTAGVIFCFGQSERWNQY</sequence>
<name>A0A6H5G7S9_9HEMI</name>
<dbReference type="EMBL" id="CADCXU010007564">
    <property type="protein sequence ID" value="CAA9998881.1"/>
    <property type="molecule type" value="Genomic_DNA"/>
</dbReference>
<keyword evidence="3" id="KW-1185">Reference proteome</keyword>
<evidence type="ECO:0000256" key="1">
    <source>
        <dbReference type="SAM" id="MobiDB-lite"/>
    </source>
</evidence>
<dbReference type="Proteomes" id="UP000479000">
    <property type="component" value="Unassembled WGS sequence"/>
</dbReference>
<reference evidence="2 3" key="1">
    <citation type="submission" date="2020-02" db="EMBL/GenBank/DDBJ databases">
        <authorList>
            <person name="Ferguson B K."/>
        </authorList>
    </citation>
    <scope>NUCLEOTIDE SEQUENCE [LARGE SCALE GENOMIC DNA]</scope>
</reference>